<dbReference type="RefSeq" id="WP_157611861.1">
    <property type="nucleotide sequence ID" value="NZ_CP046622.1"/>
</dbReference>
<dbReference type="InterPro" id="IPR008397">
    <property type="entry name" value="Alginate_lyase_dom"/>
</dbReference>
<accession>A0A6I6HEV9</accession>
<feature type="compositionally biased region" description="Low complexity" evidence="4">
    <location>
        <begin position="67"/>
        <end position="84"/>
    </location>
</feature>
<organism evidence="6 7">
    <name type="scientific">Variovorax paradoxus</name>
    <dbReference type="NCBI Taxonomy" id="34073"/>
    <lineage>
        <taxon>Bacteria</taxon>
        <taxon>Pseudomonadati</taxon>
        <taxon>Pseudomonadota</taxon>
        <taxon>Betaproteobacteria</taxon>
        <taxon>Burkholderiales</taxon>
        <taxon>Comamonadaceae</taxon>
        <taxon>Variovorax</taxon>
    </lineage>
</organism>
<keyword evidence="1" id="KW-0732">Signal</keyword>
<evidence type="ECO:0000313" key="6">
    <source>
        <dbReference type="EMBL" id="QGW80668.1"/>
    </source>
</evidence>
<dbReference type="Gene3D" id="2.60.120.200">
    <property type="match status" value="1"/>
</dbReference>
<dbReference type="Proteomes" id="UP000425817">
    <property type="component" value="Chromosome"/>
</dbReference>
<dbReference type="SMART" id="SM00560">
    <property type="entry name" value="LamGL"/>
    <property type="match status" value="1"/>
</dbReference>
<dbReference type="InterPro" id="IPR013783">
    <property type="entry name" value="Ig-like_fold"/>
</dbReference>
<dbReference type="Gene3D" id="1.50.10.100">
    <property type="entry name" value="Chondroitin AC/alginate lyase"/>
    <property type="match status" value="1"/>
</dbReference>
<proteinExistence type="predicted"/>
<evidence type="ECO:0000259" key="5">
    <source>
        <dbReference type="PROSITE" id="PS50853"/>
    </source>
</evidence>
<evidence type="ECO:0000256" key="3">
    <source>
        <dbReference type="ARBA" id="ARBA00023239"/>
    </source>
</evidence>
<dbReference type="InterPro" id="IPR013320">
    <property type="entry name" value="ConA-like_dom_sf"/>
</dbReference>
<dbReference type="Pfam" id="PF13385">
    <property type="entry name" value="Laminin_G_3"/>
    <property type="match status" value="1"/>
</dbReference>
<dbReference type="InterPro" id="IPR006558">
    <property type="entry name" value="LamG-like"/>
</dbReference>
<keyword evidence="2" id="KW-1015">Disulfide bond</keyword>
<dbReference type="PROSITE" id="PS50853">
    <property type="entry name" value="FN3"/>
    <property type="match status" value="1"/>
</dbReference>
<dbReference type="Pfam" id="PF05426">
    <property type="entry name" value="Alginate_lyase"/>
    <property type="match status" value="1"/>
</dbReference>
<dbReference type="InterPro" id="IPR008929">
    <property type="entry name" value="Chondroitin_lyas"/>
</dbReference>
<dbReference type="GO" id="GO:0042597">
    <property type="term" value="C:periplasmic space"/>
    <property type="evidence" value="ECO:0007669"/>
    <property type="project" value="InterPro"/>
</dbReference>
<feature type="region of interest" description="Disordered" evidence="4">
    <location>
        <begin position="67"/>
        <end position="92"/>
    </location>
</feature>
<dbReference type="SUPFAM" id="SSF49265">
    <property type="entry name" value="Fibronectin type III"/>
    <property type="match status" value="1"/>
</dbReference>
<dbReference type="SUPFAM" id="SSF48230">
    <property type="entry name" value="Chondroitin AC/alginate lyase"/>
    <property type="match status" value="1"/>
</dbReference>
<sequence length="757" mass="80195">MHPSDSEDNIPFDKRPADLINNSLDRRVFCMGAMSLVALGTTACGGGGGGSGAGGGLGLLGGATQGTAGAASGPATGAGSEDAPAPAPSPAQAKQFVHPGLLHTEADFERMRLKVAANAQPWLAGWNALTSNGRSQLGATPRPLATVIRGDVPGQNFAQFYIDVARAYQLALRWKVSQDTRYADLAVEFLNEWSSTLTAIEGNADRFLAAGIYGQQFANAAEIMRTYPGWAASDFARFQNMMLTVFYPLNHSFLVNHNGSEITNYWANWDQCTIGAILAIGVLCDRRDIYDEALNYYKNGAGNGAGLQAVYHVHPGYLGQWQESGRDQGHCTLGIGLAGAFCEMAWNQGDDIYGYENNRFLAGAEYVAKSNLRDGAGDFYTVPFVTNVNRQGTQSVLATGGQGHRRGIWESVYNHYANRLGIAAPYTALQAEQMRPETDGGNGDQLGFGTLTFTRDPLTALVRPSGLTARVRASQVELSWWGSTGALSYSVRRAATAGGPYSTTVASGITDTLTFTDTTGVAGEVYYYAVVAVNAGGESEPSVEARAALKPELLMHLTFDEAQGNSAADATGRFAASELAGGAAWTAGRSAGAVALGGTGAYVDLPTGLVKDAADFTIACWVYVDSLSTWSRVFDFGSGTRRWMMLTPRSNTGTVRYAISRVHGYSEQVIEGASPLPTGRWVQVAVTLAGTLGTLYVDGAAVGSNAQMTLAPFDLGETTQNFLGRSQYPNDPALRAQLDDFRVYQGALGAAEIAALL</sequence>
<dbReference type="AlphaFoldDB" id="A0A6I6HEV9"/>
<evidence type="ECO:0000256" key="2">
    <source>
        <dbReference type="ARBA" id="ARBA00023157"/>
    </source>
</evidence>
<dbReference type="OrthoDB" id="222550at2"/>
<protein>
    <recommendedName>
        <fullName evidence="5">Fibronectin type-III domain-containing protein</fullName>
    </recommendedName>
</protein>
<dbReference type="EMBL" id="CP046622">
    <property type="protein sequence ID" value="QGW80668.1"/>
    <property type="molecule type" value="Genomic_DNA"/>
</dbReference>
<dbReference type="InterPro" id="IPR003961">
    <property type="entry name" value="FN3_dom"/>
</dbReference>
<name>A0A6I6HEV9_VARPD</name>
<dbReference type="Gene3D" id="2.60.40.10">
    <property type="entry name" value="Immunoglobulins"/>
    <property type="match status" value="1"/>
</dbReference>
<evidence type="ECO:0000256" key="4">
    <source>
        <dbReference type="SAM" id="MobiDB-lite"/>
    </source>
</evidence>
<gene>
    <name evidence="6" type="ORF">GOQ09_03280</name>
</gene>
<feature type="domain" description="Fibronectin type-III" evidence="5">
    <location>
        <begin position="463"/>
        <end position="552"/>
    </location>
</feature>
<evidence type="ECO:0000313" key="7">
    <source>
        <dbReference type="Proteomes" id="UP000425817"/>
    </source>
</evidence>
<reference evidence="6 7" key="1">
    <citation type="submission" date="2019-12" db="EMBL/GenBank/DDBJ databases">
        <title>Hybrid Genome Assemblies of two High G+C Isolates from Undergraduate Microbiology Courses.</title>
        <authorList>
            <person name="Ne Ville C.J."/>
            <person name="Enright D."/>
            <person name="Hernandez I."/>
            <person name="Dodsworth J."/>
            <person name="Orwin P.M."/>
        </authorList>
    </citation>
    <scope>NUCLEOTIDE SEQUENCE [LARGE SCALE GENOMIC DNA]</scope>
    <source>
        <strain evidence="6 7">CSUSB</strain>
    </source>
</reference>
<dbReference type="GO" id="GO:0016829">
    <property type="term" value="F:lyase activity"/>
    <property type="evidence" value="ECO:0007669"/>
    <property type="project" value="UniProtKB-KW"/>
</dbReference>
<dbReference type="SUPFAM" id="SSF49899">
    <property type="entry name" value="Concanavalin A-like lectins/glucanases"/>
    <property type="match status" value="1"/>
</dbReference>
<keyword evidence="3" id="KW-0456">Lyase</keyword>
<dbReference type="InterPro" id="IPR036116">
    <property type="entry name" value="FN3_sf"/>
</dbReference>
<evidence type="ECO:0000256" key="1">
    <source>
        <dbReference type="ARBA" id="ARBA00022729"/>
    </source>
</evidence>